<dbReference type="EC" id="2.7.11.1" evidence="3"/>
<evidence type="ECO:0000256" key="7">
    <source>
        <dbReference type="ARBA" id="ARBA00022777"/>
    </source>
</evidence>
<name>A0A898BD78_HEDCO</name>
<dbReference type="InterPro" id="IPR000719">
    <property type="entry name" value="Prot_kinase_dom"/>
</dbReference>
<evidence type="ECO:0000256" key="1">
    <source>
        <dbReference type="ARBA" id="ARBA00001936"/>
    </source>
</evidence>
<evidence type="ECO:0000259" key="14">
    <source>
        <dbReference type="PROSITE" id="PS50011"/>
    </source>
</evidence>
<evidence type="ECO:0000256" key="2">
    <source>
        <dbReference type="ARBA" id="ARBA00006234"/>
    </source>
</evidence>
<comment type="cofactor">
    <cofactor evidence="1">
        <name>Mn(2+)</name>
        <dbReference type="ChEBI" id="CHEBI:29035"/>
    </cofactor>
</comment>
<dbReference type="InterPro" id="IPR018451">
    <property type="entry name" value="NAF/FISL_domain"/>
</dbReference>
<evidence type="ECO:0000256" key="9">
    <source>
        <dbReference type="ARBA" id="ARBA00023211"/>
    </source>
</evidence>
<dbReference type="GO" id="GO:0005524">
    <property type="term" value="F:ATP binding"/>
    <property type="evidence" value="ECO:0007669"/>
    <property type="project" value="UniProtKB-UniRule"/>
</dbReference>
<keyword evidence="6 12" id="KW-0547">Nucleotide-binding</keyword>
<dbReference type="PROSITE" id="PS50816">
    <property type="entry name" value="NAF"/>
    <property type="match status" value="1"/>
</dbReference>
<dbReference type="AlphaFoldDB" id="A0A898BD78"/>
<evidence type="ECO:0000256" key="6">
    <source>
        <dbReference type="ARBA" id="ARBA00022741"/>
    </source>
</evidence>
<evidence type="ECO:0000256" key="8">
    <source>
        <dbReference type="ARBA" id="ARBA00022840"/>
    </source>
</evidence>
<dbReference type="Pfam" id="PF03822">
    <property type="entry name" value="NAF"/>
    <property type="match status" value="1"/>
</dbReference>
<dbReference type="GO" id="GO:0004674">
    <property type="term" value="F:protein serine/threonine kinase activity"/>
    <property type="evidence" value="ECO:0007669"/>
    <property type="project" value="UniProtKB-KW"/>
</dbReference>
<feature type="domain" description="Protein kinase" evidence="14">
    <location>
        <begin position="6"/>
        <end position="258"/>
    </location>
</feature>
<reference evidence="16" key="1">
    <citation type="journal article" date="2021" name="PeerJ">
        <title>Genome-wide identification and expression pattern of SnRK gene family under several hormone treatments and its role in floral scent emission in Hedychium coronarium.</title>
        <authorList>
            <person name="Wang C."/>
            <person name="Farhat A."/>
            <person name="Zhou Y."/>
            <person name="Ke Y."/>
            <person name="Li X."/>
            <person name="Yue Y."/>
            <person name="Yu Y."/>
            <person name="Yu R."/>
            <person name="Fan Y."/>
        </authorList>
    </citation>
    <scope>NUCLEOTIDE SEQUENCE</scope>
    <source>
        <strain evidence="16">Hc316.81</strain>
    </source>
</reference>
<accession>A0A898BD78</accession>
<comment type="similarity">
    <text evidence="2">Belongs to the protein kinase superfamily. CAMK Ser/Thr protein kinase family. SNF1 subfamily.</text>
</comment>
<dbReference type="Gene3D" id="3.30.310.80">
    <property type="entry name" value="Kinase associated domain 1, KA1"/>
    <property type="match status" value="1"/>
</dbReference>
<dbReference type="InterPro" id="IPR017441">
    <property type="entry name" value="Protein_kinase_ATP_BS"/>
</dbReference>
<comment type="catalytic activity">
    <reaction evidence="11">
        <text>L-seryl-[protein] + ATP = O-phospho-L-seryl-[protein] + ADP + H(+)</text>
        <dbReference type="Rhea" id="RHEA:17989"/>
        <dbReference type="Rhea" id="RHEA-COMP:9863"/>
        <dbReference type="Rhea" id="RHEA-COMP:11604"/>
        <dbReference type="ChEBI" id="CHEBI:15378"/>
        <dbReference type="ChEBI" id="CHEBI:29999"/>
        <dbReference type="ChEBI" id="CHEBI:30616"/>
        <dbReference type="ChEBI" id="CHEBI:83421"/>
        <dbReference type="ChEBI" id="CHEBI:456216"/>
        <dbReference type="EC" id="2.7.11.1"/>
    </reaction>
</comment>
<dbReference type="InterPro" id="IPR004041">
    <property type="entry name" value="NAF_dom"/>
</dbReference>
<evidence type="ECO:0000256" key="13">
    <source>
        <dbReference type="RuleBase" id="RU000304"/>
    </source>
</evidence>
<dbReference type="Gene3D" id="1.10.510.10">
    <property type="entry name" value="Transferase(Phosphotransferase) domain 1"/>
    <property type="match status" value="1"/>
</dbReference>
<keyword evidence="7 16" id="KW-0418">Kinase</keyword>
<protein>
    <recommendedName>
        <fullName evidence="3">non-specific serine/threonine protein kinase</fullName>
        <ecNumber evidence="3">2.7.11.1</ecNumber>
    </recommendedName>
</protein>
<sequence>MMVGKYELKRTIGEGMFAKVKLGVEVESNATVAVKVIDKKTVIENNLMYQVKREISTMKLLDHPNIVKIHEVIATKTKIYLVMEYVAGGQLSDKLAYLKKIDAKEARKYFHQLIDAVDYCHSRGVYHRDLKPENLLLDSKGNLKVSDFGLSGLKKPGDLLSTACGSPSYVAPEVITHKSYDGAAADIWSCGVVLFELLAGFLPFRDRSLTNLYRKIAIADYIFPVWFTDAQRKLISKILEPLPTKRARVSDILEEEWFKVDYRQNVGLDCDENLSQSSSGETQNHGENNSWRFINAFQLIAMSNDLDLSGLFQEEKIKFGSEHPVDETFAKIEVAAKDVDLSVKRINNSRVRLHVSKGLSRSRSHYSLSAEVVEVTPKYCVIEVSKSAGDLGSYKEFCKSLSNLLKDNSRRSSEEAELSKDGENEDIEFIINSD</sequence>
<dbReference type="PANTHER" id="PTHR43895:SF123">
    <property type="entry name" value="NON-SPECIFIC SERINE_THREONINE PROTEIN KINASE"/>
    <property type="match status" value="1"/>
</dbReference>
<evidence type="ECO:0000256" key="5">
    <source>
        <dbReference type="ARBA" id="ARBA00022679"/>
    </source>
</evidence>
<dbReference type="GO" id="GO:0007165">
    <property type="term" value="P:signal transduction"/>
    <property type="evidence" value="ECO:0007669"/>
    <property type="project" value="InterPro"/>
</dbReference>
<proteinExistence type="evidence at transcript level"/>
<dbReference type="Gene3D" id="3.30.200.20">
    <property type="entry name" value="Phosphorylase Kinase, domain 1"/>
    <property type="match status" value="1"/>
</dbReference>
<keyword evidence="5" id="KW-0808">Transferase</keyword>
<dbReference type="PROSITE" id="PS50011">
    <property type="entry name" value="PROTEIN_KINASE_DOM"/>
    <property type="match status" value="1"/>
</dbReference>
<feature type="domain" description="NAF" evidence="15">
    <location>
        <begin position="289"/>
        <end position="313"/>
    </location>
</feature>
<evidence type="ECO:0000256" key="11">
    <source>
        <dbReference type="ARBA" id="ARBA00048679"/>
    </source>
</evidence>
<keyword evidence="9" id="KW-0464">Manganese</keyword>
<evidence type="ECO:0000259" key="15">
    <source>
        <dbReference type="PROSITE" id="PS50816"/>
    </source>
</evidence>
<dbReference type="PANTHER" id="PTHR43895">
    <property type="entry name" value="CALCIUM/CALMODULIN-DEPENDENT PROTEIN KINASE KINASE-RELATED"/>
    <property type="match status" value="1"/>
</dbReference>
<keyword evidence="4 13" id="KW-0723">Serine/threonine-protein kinase</keyword>
<comment type="catalytic activity">
    <reaction evidence="10">
        <text>L-threonyl-[protein] + ATP = O-phospho-L-threonyl-[protein] + ADP + H(+)</text>
        <dbReference type="Rhea" id="RHEA:46608"/>
        <dbReference type="Rhea" id="RHEA-COMP:11060"/>
        <dbReference type="Rhea" id="RHEA-COMP:11605"/>
        <dbReference type="ChEBI" id="CHEBI:15378"/>
        <dbReference type="ChEBI" id="CHEBI:30013"/>
        <dbReference type="ChEBI" id="CHEBI:30616"/>
        <dbReference type="ChEBI" id="CHEBI:61977"/>
        <dbReference type="ChEBI" id="CHEBI:456216"/>
        <dbReference type="EC" id="2.7.11.1"/>
    </reaction>
</comment>
<evidence type="ECO:0000256" key="10">
    <source>
        <dbReference type="ARBA" id="ARBA00047899"/>
    </source>
</evidence>
<dbReference type="EMBL" id="MW393720">
    <property type="protein sequence ID" value="QSH71621.1"/>
    <property type="molecule type" value="mRNA"/>
</dbReference>
<feature type="binding site" evidence="12">
    <location>
        <position position="35"/>
    </location>
    <ligand>
        <name>ATP</name>
        <dbReference type="ChEBI" id="CHEBI:30616"/>
    </ligand>
</feature>
<evidence type="ECO:0000256" key="12">
    <source>
        <dbReference type="PROSITE-ProRule" id="PRU10141"/>
    </source>
</evidence>
<dbReference type="CDD" id="cd12195">
    <property type="entry name" value="CIPK_C"/>
    <property type="match status" value="1"/>
</dbReference>
<dbReference type="SMART" id="SM00220">
    <property type="entry name" value="S_TKc"/>
    <property type="match status" value="1"/>
</dbReference>
<dbReference type="Pfam" id="PF00069">
    <property type="entry name" value="Pkinase"/>
    <property type="match status" value="1"/>
</dbReference>
<dbReference type="SUPFAM" id="SSF56112">
    <property type="entry name" value="Protein kinase-like (PK-like)"/>
    <property type="match status" value="1"/>
</dbReference>
<keyword evidence="8 12" id="KW-0067">ATP-binding</keyword>
<dbReference type="PROSITE" id="PS00108">
    <property type="entry name" value="PROTEIN_KINASE_ST"/>
    <property type="match status" value="1"/>
</dbReference>
<dbReference type="FunFam" id="3.30.310.80:FF:000005">
    <property type="entry name" value="Non-specific serine/threonine protein kinase"/>
    <property type="match status" value="1"/>
</dbReference>
<organism evidence="16">
    <name type="scientific">Hedychium coronarium</name>
    <name type="common">White butterfly ginger-lily</name>
    <dbReference type="NCBI Taxonomy" id="71610"/>
    <lineage>
        <taxon>Eukaryota</taxon>
        <taxon>Viridiplantae</taxon>
        <taxon>Streptophyta</taxon>
        <taxon>Embryophyta</taxon>
        <taxon>Tracheophyta</taxon>
        <taxon>Spermatophyta</taxon>
        <taxon>Magnoliopsida</taxon>
        <taxon>Liliopsida</taxon>
        <taxon>Zingiberales</taxon>
        <taxon>Zingiberaceae</taxon>
        <taxon>Hedychium</taxon>
    </lineage>
</organism>
<dbReference type="PROSITE" id="PS00107">
    <property type="entry name" value="PROTEIN_KINASE_ATP"/>
    <property type="match status" value="1"/>
</dbReference>
<dbReference type="InterPro" id="IPR008271">
    <property type="entry name" value="Ser/Thr_kinase_AS"/>
</dbReference>
<dbReference type="FunFam" id="3.30.200.20:FF:000096">
    <property type="entry name" value="Non-specific serine/threonine protein kinase"/>
    <property type="match status" value="1"/>
</dbReference>
<evidence type="ECO:0000256" key="3">
    <source>
        <dbReference type="ARBA" id="ARBA00012513"/>
    </source>
</evidence>
<evidence type="ECO:0000256" key="4">
    <source>
        <dbReference type="ARBA" id="ARBA00022527"/>
    </source>
</evidence>
<evidence type="ECO:0000313" key="16">
    <source>
        <dbReference type="EMBL" id="QSH71621.1"/>
    </source>
</evidence>
<dbReference type="FunFam" id="1.10.510.10:FF:000279">
    <property type="entry name" value="Non-specific serine/threonine protein kinase"/>
    <property type="match status" value="1"/>
</dbReference>
<dbReference type="InterPro" id="IPR011009">
    <property type="entry name" value="Kinase-like_dom_sf"/>
</dbReference>